<dbReference type="RefSeq" id="WP_236977013.1">
    <property type="nucleotide sequence ID" value="NZ_BRXE01000001.1"/>
</dbReference>
<dbReference type="Proteomes" id="UP001165663">
    <property type="component" value="Unassembled WGS sequence"/>
</dbReference>
<dbReference type="Proteomes" id="UP001064782">
    <property type="component" value="Unassembled WGS sequence"/>
</dbReference>
<dbReference type="GeneID" id="83627404"/>
<dbReference type="PANTHER" id="PTHR10668">
    <property type="entry name" value="PHYTOENE DEHYDROGENASE"/>
    <property type="match status" value="1"/>
</dbReference>
<dbReference type="EMBL" id="BRXE01000001">
    <property type="protein sequence ID" value="GLB81072.1"/>
    <property type="molecule type" value="Genomic_DNA"/>
</dbReference>
<evidence type="ECO:0000313" key="1">
    <source>
        <dbReference type="EMBL" id="GLB81072.1"/>
    </source>
</evidence>
<comment type="caution">
    <text evidence="2">The sequence shown here is derived from an EMBL/GenBank/DDBJ whole genome shotgun (WGS) entry which is preliminary data.</text>
</comment>
<organism evidence="2 3">
    <name type="scientific">Mycobacterium kiyosense</name>
    <dbReference type="NCBI Taxonomy" id="2871094"/>
    <lineage>
        <taxon>Bacteria</taxon>
        <taxon>Bacillati</taxon>
        <taxon>Actinomycetota</taxon>
        <taxon>Actinomycetes</taxon>
        <taxon>Mycobacteriales</taxon>
        <taxon>Mycobacteriaceae</taxon>
        <taxon>Mycobacterium</taxon>
    </lineage>
</organism>
<dbReference type="PANTHER" id="PTHR10668:SF103">
    <property type="entry name" value="PYRIDINE NUCLEOTIDE-DISULFIDE OXIDOREDUCTASE DOMAIN-CONTAINING PROTEIN 2"/>
    <property type="match status" value="1"/>
</dbReference>
<keyword evidence="3" id="KW-1185">Reference proteome</keyword>
<name>A0A9P3UYN2_9MYCO</name>
<dbReference type="EMBL" id="BRZI01000006">
    <property type="protein sequence ID" value="GLD29537.1"/>
    <property type="molecule type" value="Genomic_DNA"/>
</dbReference>
<gene>
    <name evidence="2" type="ORF">Mkiyose1413_14200</name>
    <name evidence="1" type="ORF">SRL2020028_03280</name>
</gene>
<evidence type="ECO:0000313" key="3">
    <source>
        <dbReference type="Proteomes" id="UP001064782"/>
    </source>
</evidence>
<reference evidence="2" key="1">
    <citation type="submission" date="2022-08" db="EMBL/GenBank/DDBJ databases">
        <title>Mycobacterium kiyosense sp. nov., scotochromogenic slow-glowing species isolated from respiratory specimens.</title>
        <authorList>
            <person name="Fukano H."/>
            <person name="Kazumi Y."/>
            <person name="Sakagami N."/>
            <person name="Ato M."/>
            <person name="Mitarai S."/>
            <person name="Hoshino Y."/>
        </authorList>
    </citation>
    <scope>NUCLEOTIDE SEQUENCE</scope>
    <source>
        <strain evidence="2">1413</strain>
        <strain evidence="1">SRL2020-028</strain>
    </source>
</reference>
<protein>
    <recommendedName>
        <fullName evidence="4">Phytoene dehydrogenase</fullName>
    </recommendedName>
</protein>
<dbReference type="AlphaFoldDB" id="A0A9P3UYN2"/>
<evidence type="ECO:0008006" key="4">
    <source>
        <dbReference type="Google" id="ProtNLM"/>
    </source>
</evidence>
<evidence type="ECO:0000313" key="2">
    <source>
        <dbReference type="EMBL" id="GLD29537.1"/>
    </source>
</evidence>
<accession>A0A9P3UYN2</accession>
<proteinExistence type="predicted"/>
<sequence length="61" mass="6316">MITRFGPRKPAPGFAGYSTPVPGLFLTGSGTHPVAGISGLPGRNAANTMLRVFKKESGRTS</sequence>